<evidence type="ECO:0000313" key="1">
    <source>
        <dbReference type="EMBL" id="ACV78765.1"/>
    </source>
</evidence>
<evidence type="ECO:0000313" key="2">
    <source>
        <dbReference type="Proteomes" id="UP000002218"/>
    </source>
</evidence>
<dbReference type="HOGENOM" id="CLU_142203_0_0_11"/>
<keyword evidence="2" id="KW-1185">Reference proteome</keyword>
<dbReference type="SUPFAM" id="SSF52402">
    <property type="entry name" value="Adenine nucleotide alpha hydrolases-like"/>
    <property type="match status" value="1"/>
</dbReference>
<proteinExistence type="predicted"/>
<accession>C8X6B0</accession>
<evidence type="ECO:0008006" key="3">
    <source>
        <dbReference type="Google" id="ProtNLM"/>
    </source>
</evidence>
<name>C8X6B0_NAKMY</name>
<reference evidence="2" key="1">
    <citation type="submission" date="2009-09" db="EMBL/GenBank/DDBJ databases">
        <title>The complete genome of Nakamurella multipartita DSM 44233.</title>
        <authorList>
            <consortium name="US DOE Joint Genome Institute (JGI-PGF)"/>
            <person name="Lucas S."/>
            <person name="Copeland A."/>
            <person name="Lapidus A."/>
            <person name="Glavina del Rio T."/>
            <person name="Dalin E."/>
            <person name="Tice H."/>
            <person name="Bruce D."/>
            <person name="Goodwin L."/>
            <person name="Pitluck S."/>
            <person name="Kyrpides N."/>
            <person name="Mavromatis K."/>
            <person name="Ivanova N."/>
            <person name="Ovchinnikova G."/>
            <person name="Sims D."/>
            <person name="Meincke L."/>
            <person name="Brettin T."/>
            <person name="Detter J.C."/>
            <person name="Han C."/>
            <person name="Larimer F."/>
            <person name="Land M."/>
            <person name="Hauser L."/>
            <person name="Markowitz V."/>
            <person name="Cheng J.-F."/>
            <person name="Hugenholtz P."/>
            <person name="Woyke T."/>
            <person name="Wu D."/>
            <person name="Klenk H.-P."/>
            <person name="Eisen J.A."/>
        </authorList>
    </citation>
    <scope>NUCLEOTIDE SEQUENCE [LARGE SCALE GENOMIC DNA]</scope>
    <source>
        <strain evidence="2">ATCC 700099 / DSM 44233 / CIP 104796 / JCM 9543 / NBRC 105858 / Y-104</strain>
    </source>
</reference>
<dbReference type="eggNOG" id="ENOG502ZM4H">
    <property type="taxonomic scope" value="Bacteria"/>
</dbReference>
<gene>
    <name evidence="1" type="ordered locus">Namu_2391</name>
</gene>
<dbReference type="KEGG" id="nml:Namu_2391"/>
<dbReference type="RefSeq" id="WP_015747654.1">
    <property type="nucleotide sequence ID" value="NC_013235.1"/>
</dbReference>
<sequence>MRRILVVANQTLGGDHLAEVIRARAAEGPIEVLLMVPATHHTDLLVALAQAFAVQGGMRPPAQTYGGDVGAKDRATAGVAWLAGLGVSATGEIVGHDPVPDIRETLSGQPVDEVIVSTLPAGASRWLHQDLAHRIRRVTAVPVTVVTAEHPDPAQP</sequence>
<protein>
    <recommendedName>
        <fullName evidence="3">UspA domain-containing protein</fullName>
    </recommendedName>
</protein>
<dbReference type="Proteomes" id="UP000002218">
    <property type="component" value="Chromosome"/>
</dbReference>
<dbReference type="AlphaFoldDB" id="C8X6B0"/>
<reference evidence="1 2" key="2">
    <citation type="journal article" date="2010" name="Stand. Genomic Sci.">
        <title>Complete genome sequence of Nakamurella multipartita type strain (Y-104).</title>
        <authorList>
            <person name="Tice H."/>
            <person name="Mayilraj S."/>
            <person name="Sims D."/>
            <person name="Lapidus A."/>
            <person name="Nolan M."/>
            <person name="Lucas S."/>
            <person name="Glavina Del Rio T."/>
            <person name="Copeland A."/>
            <person name="Cheng J.F."/>
            <person name="Meincke L."/>
            <person name="Bruce D."/>
            <person name="Goodwin L."/>
            <person name="Pitluck S."/>
            <person name="Ivanova N."/>
            <person name="Mavromatis K."/>
            <person name="Ovchinnikova G."/>
            <person name="Pati A."/>
            <person name="Chen A."/>
            <person name="Palaniappan K."/>
            <person name="Land M."/>
            <person name="Hauser L."/>
            <person name="Chang Y.J."/>
            <person name="Jeffries C.D."/>
            <person name="Detter J.C."/>
            <person name="Brettin T."/>
            <person name="Rohde M."/>
            <person name="Goker M."/>
            <person name="Bristow J."/>
            <person name="Eisen J.A."/>
            <person name="Markowitz V."/>
            <person name="Hugenholtz P."/>
            <person name="Kyrpides N.C."/>
            <person name="Klenk H.P."/>
            <person name="Chen F."/>
        </authorList>
    </citation>
    <scope>NUCLEOTIDE SEQUENCE [LARGE SCALE GENOMIC DNA]</scope>
    <source>
        <strain evidence="2">ATCC 700099 / DSM 44233 / CIP 104796 / JCM 9543 / NBRC 105858 / Y-104</strain>
    </source>
</reference>
<organism evidence="1 2">
    <name type="scientific">Nakamurella multipartita (strain ATCC 700099 / DSM 44233 / CIP 104796 / JCM 9543 / NBRC 105858 / Y-104)</name>
    <name type="common">Microsphaera multipartita</name>
    <dbReference type="NCBI Taxonomy" id="479431"/>
    <lineage>
        <taxon>Bacteria</taxon>
        <taxon>Bacillati</taxon>
        <taxon>Actinomycetota</taxon>
        <taxon>Actinomycetes</taxon>
        <taxon>Nakamurellales</taxon>
        <taxon>Nakamurellaceae</taxon>
        <taxon>Nakamurella</taxon>
    </lineage>
</organism>
<dbReference type="EMBL" id="CP001737">
    <property type="protein sequence ID" value="ACV78765.1"/>
    <property type="molecule type" value="Genomic_DNA"/>
</dbReference>
<dbReference type="InParanoid" id="C8X6B0"/>
<dbReference type="Gene3D" id="3.40.50.620">
    <property type="entry name" value="HUPs"/>
    <property type="match status" value="1"/>
</dbReference>
<dbReference type="InterPro" id="IPR014729">
    <property type="entry name" value="Rossmann-like_a/b/a_fold"/>
</dbReference>
<dbReference type="OrthoDB" id="5184682at2"/>
<dbReference type="SMR" id="C8X6B0"/>